<dbReference type="PANTHER" id="PTHR10462:SF33">
    <property type="entry name" value="ALPHA-1,3-GALACTOSYLTRANSFERASE 2"/>
    <property type="match status" value="1"/>
</dbReference>
<keyword evidence="14" id="KW-1185">Reference proteome</keyword>
<feature type="binding site" evidence="10">
    <location>
        <begin position="254"/>
        <end position="256"/>
    </location>
    <ligand>
        <name>UDP-N-acetyl-alpha-D-galactosamine</name>
        <dbReference type="ChEBI" id="CHEBI:67138"/>
    </ligand>
</feature>
<evidence type="ECO:0000256" key="12">
    <source>
        <dbReference type="SAM" id="Phobius"/>
    </source>
</evidence>
<evidence type="ECO:0000256" key="1">
    <source>
        <dbReference type="ARBA" id="ARBA00004606"/>
    </source>
</evidence>
<keyword evidence="11" id="KW-0479">Metal-binding</keyword>
<feature type="binding site" evidence="10">
    <location>
        <position position="276"/>
    </location>
    <ligand>
        <name>an alpha-L-fucosyl-(1-&gt;2)-beta-D-galactosyl derivative</name>
        <dbReference type="ChEBI" id="CHEBI:140327"/>
    </ligand>
</feature>
<dbReference type="PANTHER" id="PTHR10462">
    <property type="entry name" value="GLYCOSYLTRANSFERASE-RELATED"/>
    <property type="match status" value="1"/>
</dbReference>
<evidence type="ECO:0000256" key="2">
    <source>
        <dbReference type="ARBA" id="ARBA00010413"/>
    </source>
</evidence>
<proteinExistence type="inferred from homology"/>
<name>A0AAV2M842_KNICA</name>
<evidence type="ECO:0000256" key="5">
    <source>
        <dbReference type="ARBA" id="ARBA00022692"/>
    </source>
</evidence>
<evidence type="ECO:0000313" key="13">
    <source>
        <dbReference type="EMBL" id="CAL1609508.1"/>
    </source>
</evidence>
<evidence type="ECO:0000256" key="6">
    <source>
        <dbReference type="ARBA" id="ARBA00022968"/>
    </source>
</evidence>
<keyword evidence="5 12" id="KW-0812">Transmembrane</keyword>
<feature type="binding site" evidence="10">
    <location>
        <position position="344"/>
    </location>
    <ligand>
        <name>an alpha-L-fucosyl-(1-&gt;2)-beta-D-galactosyl derivative</name>
        <dbReference type="ChEBI" id="CHEBI:140327"/>
    </ligand>
</feature>
<evidence type="ECO:0000313" key="14">
    <source>
        <dbReference type="Proteomes" id="UP001497482"/>
    </source>
</evidence>
<comment type="subcellular location">
    <subcellularLocation>
        <location evidence="1">Membrane</location>
        <topology evidence="1">Single-pass type II membrane protein</topology>
    </subcellularLocation>
</comment>
<feature type="binding site" evidence="10">
    <location>
        <position position="168"/>
    </location>
    <ligand>
        <name>UDP-N-acetyl-alpha-D-galactosamine</name>
        <dbReference type="ChEBI" id="CHEBI:67138"/>
    </ligand>
</feature>
<dbReference type="GO" id="GO:0031982">
    <property type="term" value="C:vesicle"/>
    <property type="evidence" value="ECO:0007669"/>
    <property type="project" value="TreeGrafter"/>
</dbReference>
<evidence type="ECO:0000256" key="4">
    <source>
        <dbReference type="ARBA" id="ARBA00022679"/>
    </source>
</evidence>
<dbReference type="Proteomes" id="UP001497482">
    <property type="component" value="Chromosome 6"/>
</dbReference>
<reference evidence="13 14" key="1">
    <citation type="submission" date="2024-04" db="EMBL/GenBank/DDBJ databases">
        <authorList>
            <person name="Waldvogel A.-M."/>
            <person name="Schoenle A."/>
        </authorList>
    </citation>
    <scope>NUCLEOTIDE SEQUENCE [LARGE SCALE GENOMIC DNA]</scope>
</reference>
<evidence type="ECO:0000256" key="9">
    <source>
        <dbReference type="PIRSR" id="PIRSR605076-1"/>
    </source>
</evidence>
<evidence type="ECO:0000256" key="11">
    <source>
        <dbReference type="PIRSR" id="PIRSR605076-3"/>
    </source>
</evidence>
<keyword evidence="3" id="KW-0328">Glycosyltransferase</keyword>
<feature type="binding site" evidence="11">
    <location>
        <position position="256"/>
    </location>
    <ligand>
        <name>Mn(2+)</name>
        <dbReference type="ChEBI" id="CHEBI:29035"/>
    </ligand>
</feature>
<dbReference type="GO" id="GO:0046872">
    <property type="term" value="F:metal ion binding"/>
    <property type="evidence" value="ECO:0007669"/>
    <property type="project" value="UniProtKB-KW"/>
</dbReference>
<feature type="binding site" evidence="10">
    <location>
        <begin position="163"/>
        <end position="165"/>
    </location>
    <ligand>
        <name>UDP-N-acetyl-alpha-D-galactosamine</name>
        <dbReference type="ChEBI" id="CHEBI:67138"/>
    </ligand>
</feature>
<evidence type="ECO:0000256" key="7">
    <source>
        <dbReference type="ARBA" id="ARBA00022989"/>
    </source>
</evidence>
<feature type="binding site" evidence="10">
    <location>
        <position position="288"/>
    </location>
    <ligand>
        <name>an alpha-L-fucosyl-(1-&gt;2)-beta-D-galactosyl derivative</name>
        <dbReference type="ChEBI" id="CHEBI:140327"/>
    </ligand>
</feature>
<comment type="similarity">
    <text evidence="2">Belongs to the glycosyltransferase 6 family.</text>
</comment>
<dbReference type="GO" id="GO:0005975">
    <property type="term" value="P:carbohydrate metabolic process"/>
    <property type="evidence" value="ECO:0007669"/>
    <property type="project" value="InterPro"/>
</dbReference>
<feature type="binding site" evidence="11">
    <location>
        <position position="254"/>
    </location>
    <ligand>
        <name>Mn(2+)</name>
        <dbReference type="ChEBI" id="CHEBI:29035"/>
    </ligand>
</feature>
<dbReference type="EMBL" id="OZ035828">
    <property type="protein sequence ID" value="CAL1609508.1"/>
    <property type="molecule type" value="Genomic_DNA"/>
</dbReference>
<keyword evidence="6" id="KW-0735">Signal-anchor</keyword>
<organism evidence="13 14">
    <name type="scientific">Knipowitschia caucasica</name>
    <name type="common">Caucasian dwarf goby</name>
    <name type="synonym">Pomatoschistus caucasicus</name>
    <dbReference type="NCBI Taxonomy" id="637954"/>
    <lineage>
        <taxon>Eukaryota</taxon>
        <taxon>Metazoa</taxon>
        <taxon>Chordata</taxon>
        <taxon>Craniata</taxon>
        <taxon>Vertebrata</taxon>
        <taxon>Euteleostomi</taxon>
        <taxon>Actinopterygii</taxon>
        <taxon>Neopterygii</taxon>
        <taxon>Teleostei</taxon>
        <taxon>Neoteleostei</taxon>
        <taxon>Acanthomorphata</taxon>
        <taxon>Gobiaria</taxon>
        <taxon>Gobiiformes</taxon>
        <taxon>Gobioidei</taxon>
        <taxon>Gobiidae</taxon>
        <taxon>Gobiinae</taxon>
        <taxon>Knipowitschia</taxon>
    </lineage>
</organism>
<keyword evidence="8 12" id="KW-0472">Membrane</keyword>
<evidence type="ECO:0000256" key="8">
    <source>
        <dbReference type="ARBA" id="ARBA00023136"/>
    </source>
</evidence>
<keyword evidence="4" id="KW-0808">Transferase</keyword>
<gene>
    <name evidence="13" type="ORF">KC01_LOCUS36231</name>
</gene>
<dbReference type="CDD" id="cd02515">
    <property type="entry name" value="Glyco_transf_6"/>
    <property type="match status" value="1"/>
</dbReference>
<dbReference type="GO" id="GO:0016020">
    <property type="term" value="C:membrane"/>
    <property type="evidence" value="ECO:0007669"/>
    <property type="project" value="UniProtKB-SubCell"/>
</dbReference>
<protein>
    <recommendedName>
        <fullName evidence="15">Alpha 1,3-galactosyltransferase 2</fullName>
    </recommendedName>
</protein>
<dbReference type="FunFam" id="3.90.550.10:FF:000022">
    <property type="entry name" value="Histo-blood group ABO system transferase"/>
    <property type="match status" value="1"/>
</dbReference>
<dbReference type="GO" id="GO:0005794">
    <property type="term" value="C:Golgi apparatus"/>
    <property type="evidence" value="ECO:0007669"/>
    <property type="project" value="TreeGrafter"/>
</dbReference>
<dbReference type="SUPFAM" id="SSF53448">
    <property type="entry name" value="Nucleotide-diphospho-sugar transferases"/>
    <property type="match status" value="1"/>
</dbReference>
<keyword evidence="11" id="KW-0464">Manganese</keyword>
<dbReference type="InterPro" id="IPR029044">
    <property type="entry name" value="Nucleotide-diphossugar_trans"/>
</dbReference>
<evidence type="ECO:0000256" key="3">
    <source>
        <dbReference type="ARBA" id="ARBA00022676"/>
    </source>
</evidence>
<comment type="cofactor">
    <cofactor evidence="11">
        <name>Mn(2+)</name>
        <dbReference type="ChEBI" id="CHEBI:29035"/>
    </cofactor>
    <text evidence="11">Binds 1 Mn(2+) ion per subunit.</text>
</comment>
<evidence type="ECO:0008006" key="15">
    <source>
        <dbReference type="Google" id="ProtNLM"/>
    </source>
</evidence>
<dbReference type="GO" id="GO:0016758">
    <property type="term" value="F:hexosyltransferase activity"/>
    <property type="evidence" value="ECO:0007669"/>
    <property type="project" value="InterPro"/>
</dbReference>
<feature type="transmembrane region" description="Helical" evidence="12">
    <location>
        <begin position="68"/>
        <end position="92"/>
    </location>
</feature>
<feature type="binding site" evidence="10">
    <location>
        <position position="367"/>
    </location>
    <ligand>
        <name>an alpha-L-fucosyl-(1-&gt;2)-beta-D-galactosyl derivative</name>
        <dbReference type="ChEBI" id="CHEBI:140327"/>
    </ligand>
</feature>
<dbReference type="AlphaFoldDB" id="A0AAV2M842"/>
<dbReference type="InterPro" id="IPR005076">
    <property type="entry name" value="Glyco_trans_6"/>
</dbReference>
<accession>A0AAV2M842</accession>
<dbReference type="Gene3D" id="3.90.550.10">
    <property type="entry name" value="Spore Coat Polysaccharide Biosynthesis Protein SpsA, Chain A"/>
    <property type="match status" value="1"/>
</dbReference>
<sequence length="395" mass="46099">MSEEQDEDYDDNLNFSLGLAHCLDRVLCFPPRHCSLFLGIFLMYIFNMRFLQSIFVKAKKSHRMKYALRCLLLLPLVLCIILFSAPSIRIAIGLLPMDKCSLQSGKMLLLDSSVDATLSVQSRSDVQTCTKWKAPIIWEGMFDARLFDEAHKRKGSSVALTVFAVGKYLDAYLEIFLNSSEKHFMLGLRVTYYVFTDTPEKVPSILLGPNRSLKVIRVDRHSRWQDISMMRMQTISDLIEGEIRHNFTHVFCFDVDQKFSERFGSEALGDSVALLHAYFYRLPKKMYTYDRNPLSKAYMEQGDFYYHAAVFGGTWRNVKAITDACYKSIVEDKENGVEAIWHDESHLNKYFWLNKPSRVLSPEYCWDDNIRYRTDVLVKRLLWAPKDYEHLRINK</sequence>
<feature type="transmembrane region" description="Helical" evidence="12">
    <location>
        <begin position="36"/>
        <end position="56"/>
    </location>
</feature>
<dbReference type="Pfam" id="PF03414">
    <property type="entry name" value="Glyco_transf_6"/>
    <property type="match status" value="1"/>
</dbReference>
<evidence type="ECO:0000256" key="10">
    <source>
        <dbReference type="PIRSR" id="PIRSR605076-2"/>
    </source>
</evidence>
<keyword evidence="7 12" id="KW-1133">Transmembrane helix</keyword>
<feature type="active site" description="Nucleophile" evidence="9">
    <location>
        <position position="344"/>
    </location>
</feature>